<accession>A0A392T7M5</accession>
<name>A0A392T7M5_9FABA</name>
<feature type="region of interest" description="Disordered" evidence="1">
    <location>
        <begin position="1"/>
        <end position="41"/>
    </location>
</feature>
<proteinExistence type="predicted"/>
<dbReference type="EMBL" id="LXQA010508140">
    <property type="protein sequence ID" value="MCI56160.1"/>
    <property type="molecule type" value="Genomic_DNA"/>
</dbReference>
<evidence type="ECO:0000313" key="3">
    <source>
        <dbReference type="Proteomes" id="UP000265520"/>
    </source>
</evidence>
<evidence type="ECO:0000256" key="1">
    <source>
        <dbReference type="SAM" id="MobiDB-lite"/>
    </source>
</evidence>
<organism evidence="2 3">
    <name type="scientific">Trifolium medium</name>
    <dbReference type="NCBI Taxonomy" id="97028"/>
    <lineage>
        <taxon>Eukaryota</taxon>
        <taxon>Viridiplantae</taxon>
        <taxon>Streptophyta</taxon>
        <taxon>Embryophyta</taxon>
        <taxon>Tracheophyta</taxon>
        <taxon>Spermatophyta</taxon>
        <taxon>Magnoliopsida</taxon>
        <taxon>eudicotyledons</taxon>
        <taxon>Gunneridae</taxon>
        <taxon>Pentapetalae</taxon>
        <taxon>rosids</taxon>
        <taxon>fabids</taxon>
        <taxon>Fabales</taxon>
        <taxon>Fabaceae</taxon>
        <taxon>Papilionoideae</taxon>
        <taxon>50 kb inversion clade</taxon>
        <taxon>NPAAA clade</taxon>
        <taxon>Hologalegina</taxon>
        <taxon>IRL clade</taxon>
        <taxon>Trifolieae</taxon>
        <taxon>Trifolium</taxon>
    </lineage>
</organism>
<dbReference type="Proteomes" id="UP000265520">
    <property type="component" value="Unassembled WGS sequence"/>
</dbReference>
<feature type="compositionally biased region" description="Basic and acidic residues" evidence="1">
    <location>
        <begin position="1"/>
        <end position="10"/>
    </location>
</feature>
<sequence length="41" mass="4611">MKFSSGEHWRGSASPSLTLATSRYSEHIKNRQARAQRTSCS</sequence>
<dbReference type="AlphaFoldDB" id="A0A392T7M5"/>
<reference evidence="2 3" key="1">
    <citation type="journal article" date="2018" name="Front. Plant Sci.">
        <title>Red Clover (Trifolium pratense) and Zigzag Clover (T. medium) - A Picture of Genomic Similarities and Differences.</title>
        <authorList>
            <person name="Dluhosova J."/>
            <person name="Istvanek J."/>
            <person name="Nedelnik J."/>
            <person name="Repkova J."/>
        </authorList>
    </citation>
    <scope>NUCLEOTIDE SEQUENCE [LARGE SCALE GENOMIC DNA]</scope>
    <source>
        <strain evidence="3">cv. 10/8</strain>
        <tissue evidence="2">Leaf</tissue>
    </source>
</reference>
<comment type="caution">
    <text evidence="2">The sequence shown here is derived from an EMBL/GenBank/DDBJ whole genome shotgun (WGS) entry which is preliminary data.</text>
</comment>
<evidence type="ECO:0000313" key="2">
    <source>
        <dbReference type="EMBL" id="MCI56160.1"/>
    </source>
</evidence>
<feature type="compositionally biased region" description="Polar residues" evidence="1">
    <location>
        <begin position="13"/>
        <end position="23"/>
    </location>
</feature>
<keyword evidence="3" id="KW-1185">Reference proteome</keyword>
<protein>
    <submittedName>
        <fullName evidence="2">Uncharacterized protein</fullName>
    </submittedName>
</protein>